<organism evidence="1 2">
    <name type="scientific">Sphaerodactylus townsendi</name>
    <dbReference type="NCBI Taxonomy" id="933632"/>
    <lineage>
        <taxon>Eukaryota</taxon>
        <taxon>Metazoa</taxon>
        <taxon>Chordata</taxon>
        <taxon>Craniata</taxon>
        <taxon>Vertebrata</taxon>
        <taxon>Euteleostomi</taxon>
        <taxon>Lepidosauria</taxon>
        <taxon>Squamata</taxon>
        <taxon>Bifurcata</taxon>
        <taxon>Gekkota</taxon>
        <taxon>Sphaerodactylidae</taxon>
        <taxon>Sphaerodactylus</taxon>
    </lineage>
</organism>
<accession>A0ACB8G6N4</accession>
<protein>
    <submittedName>
        <fullName evidence="1">Uncharacterized protein</fullName>
    </submittedName>
</protein>
<dbReference type="Proteomes" id="UP000827872">
    <property type="component" value="Linkage Group LG01"/>
</dbReference>
<keyword evidence="2" id="KW-1185">Reference proteome</keyword>
<dbReference type="EMBL" id="CM037614">
    <property type="protein sequence ID" value="KAH8015333.1"/>
    <property type="molecule type" value="Genomic_DNA"/>
</dbReference>
<name>A0ACB8G6N4_9SAUR</name>
<reference evidence="1" key="1">
    <citation type="submission" date="2021-08" db="EMBL/GenBank/DDBJ databases">
        <title>The first chromosome-level gecko genome reveals the dynamic sex chromosomes of Neotropical dwarf geckos (Sphaerodactylidae: Sphaerodactylus).</title>
        <authorList>
            <person name="Pinto B.J."/>
            <person name="Keating S.E."/>
            <person name="Gamble T."/>
        </authorList>
    </citation>
    <scope>NUCLEOTIDE SEQUENCE</scope>
    <source>
        <strain evidence="1">TG3544</strain>
    </source>
</reference>
<comment type="caution">
    <text evidence="1">The sequence shown here is derived from an EMBL/GenBank/DDBJ whole genome shotgun (WGS) entry which is preliminary data.</text>
</comment>
<gene>
    <name evidence="1" type="ORF">K3G42_002765</name>
</gene>
<evidence type="ECO:0000313" key="1">
    <source>
        <dbReference type="EMBL" id="KAH8015333.1"/>
    </source>
</evidence>
<proteinExistence type="predicted"/>
<evidence type="ECO:0000313" key="2">
    <source>
        <dbReference type="Proteomes" id="UP000827872"/>
    </source>
</evidence>
<sequence length="131" mass="14563">MLQSTRRGAGERKGASRSRRPLLREAGGSTWIWPSRVDFFCLCCLFRCGRRLEPSRAESCPATGSGWDSAGGSTSRFRTGGKVAVSKIKTRFQHESGPLQSRVHILQMGAGSEPNPTWRPISQQRLEKRSE</sequence>